<dbReference type="EMBL" id="JAAECE010000001">
    <property type="protein sequence ID" value="KAF1807508.1"/>
    <property type="molecule type" value="Genomic_DNA"/>
</dbReference>
<proteinExistence type="predicted"/>
<dbReference type="Proteomes" id="UP000469890">
    <property type="component" value="Unassembled WGS sequence"/>
</dbReference>
<evidence type="ECO:0000313" key="2">
    <source>
        <dbReference type="Proteomes" id="UP000469890"/>
    </source>
</evidence>
<accession>A0A8H4BTX9</accession>
<dbReference type="AlphaFoldDB" id="A0A8H4BTX9"/>
<protein>
    <submittedName>
        <fullName evidence="1">Uncharacterized protein</fullName>
    </submittedName>
</protein>
<reference evidence="1 2" key="1">
    <citation type="submission" date="2019-09" db="EMBL/GenBank/DDBJ databases">
        <authorList>
            <consortium name="DOE Joint Genome Institute"/>
            <person name="Mondo S.J."/>
            <person name="Navarro-Mendoza M.I."/>
            <person name="Perez-Arques C."/>
            <person name="Panchal S."/>
            <person name="Nicolas F.E."/>
            <person name="Ganguly P."/>
            <person name="Pangilinan J."/>
            <person name="Grigoriev I."/>
            <person name="Heitman J."/>
            <person name="Sanya K."/>
            <person name="Garre V."/>
        </authorList>
    </citation>
    <scope>NUCLEOTIDE SEQUENCE [LARGE SCALE GENOMIC DNA]</scope>
    <source>
        <strain evidence="1 2">MU402</strain>
    </source>
</reference>
<comment type="caution">
    <text evidence="1">The sequence shown here is derived from an EMBL/GenBank/DDBJ whole genome shotgun (WGS) entry which is preliminary data.</text>
</comment>
<sequence>MHHHHQSTFMELGQTNPDFGKWVFLPTVDSYCNSFDHLDQYKCYGYLSMLAKFIEVTKNMTEAEMKLYLVRAEYRYFHHVAYRYSSPNSVVPLDIAIFMQEHKANPYKLEDDTDREFPCPSDLLQINEFDPIVNYHNQNALPLYWKDKMGPKEPPHLTKDNILSSSQDGYAELTCIVCYIDLHVKWQDFAEWRLDHKVALCCHRCKSQFTMDHVGKANLIIDLYKSTLYRDPQYTRAIIGKTHSKILQYVKSIHDLKELPFDSGLDAIKDYLVKNQREAGKKDDGSIDDFIEAARNTYFGGPYICSSSDLIKELAGNYAFHYTVTQELKWTARDFSKMPLDYVHFARLNEVAAKKPNFILVPTYKTEIARRTHLVRTKYFRVKGHKYVDGNIAGVNTVIPDGQEDKYIQITKCEWNILRAKRSQHDTKPSVKNTIQKIVLFAKSGRLYDKYEVNEAYISKPGSAHVVELVKREHASDDLYRQLQGLRKLEVHVSICDIEIIG</sequence>
<organism evidence="1 2">
    <name type="scientific">Mucor circinelloides f. lusitanicus</name>
    <name type="common">Mucor racemosus var. lusitanicus</name>
    <dbReference type="NCBI Taxonomy" id="29924"/>
    <lineage>
        <taxon>Eukaryota</taxon>
        <taxon>Fungi</taxon>
        <taxon>Fungi incertae sedis</taxon>
        <taxon>Mucoromycota</taxon>
        <taxon>Mucoromycotina</taxon>
        <taxon>Mucoromycetes</taxon>
        <taxon>Mucorales</taxon>
        <taxon>Mucorineae</taxon>
        <taxon>Mucoraceae</taxon>
        <taxon>Mucor</taxon>
    </lineage>
</organism>
<name>A0A8H4BTX9_MUCCL</name>
<gene>
    <name evidence="1" type="ORF">FB192DRAFT_1356141</name>
</gene>
<evidence type="ECO:0000313" key="1">
    <source>
        <dbReference type="EMBL" id="KAF1807508.1"/>
    </source>
</evidence>